<dbReference type="KEGG" id="vg:40525626"/>
<dbReference type="Pfam" id="PF03067">
    <property type="entry name" value="LPMO_10"/>
    <property type="match status" value="1"/>
</dbReference>
<dbReference type="GO" id="GO:0008061">
    <property type="term" value="F:chitin binding"/>
    <property type="evidence" value="ECO:0007669"/>
    <property type="project" value="InterPro"/>
</dbReference>
<dbReference type="EMBL" id="JX997183">
    <property type="protein sequence ID" value="AGE58755.1"/>
    <property type="molecule type" value="Genomic_DNA"/>
</dbReference>
<dbReference type="GO" id="GO:0005576">
    <property type="term" value="C:extracellular region"/>
    <property type="evidence" value="ECO:0007669"/>
    <property type="project" value="InterPro"/>
</dbReference>
<dbReference type="GeneID" id="40525626"/>
<keyword evidence="2" id="KW-0472">Membrane</keyword>
<keyword evidence="2" id="KW-1133">Transmembrane helix</keyword>
<feature type="domain" description="Chitin-binding type-2" evidence="3">
    <location>
        <begin position="291"/>
        <end position="341"/>
    </location>
</feature>
<feature type="transmembrane region" description="Helical" evidence="2">
    <location>
        <begin position="367"/>
        <end position="390"/>
    </location>
</feature>
<dbReference type="SUPFAM" id="SSF57625">
    <property type="entry name" value="Invertebrate chitin-binding proteins"/>
    <property type="match status" value="1"/>
</dbReference>
<evidence type="ECO:0000256" key="1">
    <source>
        <dbReference type="SAM" id="MobiDB-lite"/>
    </source>
</evidence>
<evidence type="ECO:0000256" key="2">
    <source>
        <dbReference type="SAM" id="Phobius"/>
    </source>
</evidence>
<name>M1IJS8_9PHYC</name>
<dbReference type="PANTHER" id="PTHR24216">
    <property type="entry name" value="PAXILLIN-RELATED"/>
    <property type="match status" value="1"/>
</dbReference>
<evidence type="ECO:0000313" key="4">
    <source>
        <dbReference type="EMBL" id="AGE58755.1"/>
    </source>
</evidence>
<accession>M1IJS8</accession>
<organism evidence="4">
    <name type="scientific">Paramecium bursaria Chlorella virus NYs1</name>
    <dbReference type="NCBI Taxonomy" id="83442"/>
    <lineage>
        <taxon>Viruses</taxon>
        <taxon>Varidnaviria</taxon>
        <taxon>Bamfordvirae</taxon>
        <taxon>Nucleocytoviricota</taxon>
        <taxon>Megaviricetes</taxon>
        <taxon>Algavirales</taxon>
        <taxon>Phycodnaviridae</taxon>
        <taxon>Chlorovirus</taxon>
        <taxon>Chlorovirus newyorkense</taxon>
    </lineage>
</organism>
<dbReference type="RefSeq" id="YP_009665400.1">
    <property type="nucleotide sequence ID" value="NC_043235.1"/>
</dbReference>
<keyword evidence="2" id="KW-0812">Transmembrane</keyword>
<dbReference type="PANTHER" id="PTHR24216:SF65">
    <property type="entry name" value="PAXILLIN-LIKE PROTEIN 1"/>
    <property type="match status" value="1"/>
</dbReference>
<dbReference type="InterPro" id="IPR002557">
    <property type="entry name" value="Chitin-bd_dom"/>
</dbReference>
<dbReference type="InterPro" id="IPR036508">
    <property type="entry name" value="Chitin-bd_dom_sf"/>
</dbReference>
<dbReference type="Gene3D" id="2.170.140.10">
    <property type="entry name" value="Chitin binding domain"/>
    <property type="match status" value="1"/>
</dbReference>
<dbReference type="InterPro" id="IPR004302">
    <property type="entry name" value="Cellulose/chitin-bd_N"/>
</dbReference>
<proteinExistence type="predicted"/>
<dbReference type="Pfam" id="PF01607">
    <property type="entry name" value="CBM_14"/>
    <property type="match status" value="1"/>
</dbReference>
<dbReference type="PRINTS" id="PR01217">
    <property type="entry name" value="PRICHEXTENSN"/>
</dbReference>
<feature type="region of interest" description="Disordered" evidence="1">
    <location>
        <begin position="209"/>
        <end position="299"/>
    </location>
</feature>
<protein>
    <submittedName>
        <fullName evidence="4">Chitin binding domain-containing protein</fullName>
    </submittedName>
</protein>
<gene>
    <name evidence="4" type="primary">NYs-1_495L</name>
    <name evidence="4" type="ORF">PBCVNYs1_495L</name>
</gene>
<sequence length="408" mass="45301">MGKLGFIAKLITTFVAIIAPTPVHSHGFLAEPASRNFLAFKNGTEFDHMSLAGGGPSMVWPDGLWKFGGGGNHYTCGRERYDKPGPIQVVWKRDQIVKINITYTAVHRGHNYFGLCPTDRKPTPECFAEKWLTNAKTGLRYWDLSDRRVGSYIMEFELPPMFVCEKCVLWWWWVTGNSCLPPGDKGDMRSCGEPGAVPEEFWNCADVSIVDDNPKAPSPRPPSPRPPSPRPPSPKAPSPKAPSPRPPSPKAPSPKAPSPRPPSPRPPSPKAPSPKAPSPKAPSPRVPSPKPPSCETQRMLPFGNDQDPFYYICEPGRAEPTKMPCPDGTVWDTSINACNWPKSRVRAILSTNIVTQEEPSKHTSDTAIILFIVIGFIFCAYAIDVLWFHLYKKYVYQYSSVETHEPIV</sequence>
<dbReference type="PROSITE" id="PS50940">
    <property type="entry name" value="CHIT_BIND_II"/>
    <property type="match status" value="1"/>
</dbReference>
<reference evidence="4" key="1">
    <citation type="submission" date="2012-10" db="EMBL/GenBank/DDBJ databases">
        <title>Towards defining the chloroviruses: a genomic journey through a genus of large DNA viruses.</title>
        <authorList>
            <person name="Jeanniard A."/>
            <person name="Dunigan D.D."/>
            <person name="Gurnon J.R."/>
            <person name="Agarkova I."/>
            <person name="Kang M."/>
            <person name="Vitek J."/>
            <person name="Duncan G."/>
            <person name="McClung O.W."/>
            <person name="Larsen M."/>
            <person name="Claverie J.-M."/>
            <person name="Van Etten J.L."/>
            <person name="Blanc G."/>
        </authorList>
    </citation>
    <scope>NUCLEOTIDE SEQUENCE</scope>
</reference>
<dbReference type="SMART" id="SM00494">
    <property type="entry name" value="ChtBD2"/>
    <property type="match status" value="1"/>
</dbReference>
<feature type="compositionally biased region" description="Pro residues" evidence="1">
    <location>
        <begin position="216"/>
        <end position="292"/>
    </location>
</feature>
<evidence type="ECO:0000259" key="3">
    <source>
        <dbReference type="PROSITE" id="PS50940"/>
    </source>
</evidence>